<name>A0A5C8Z6C9_9ACTN</name>
<evidence type="ECO:0000313" key="3">
    <source>
        <dbReference type="Proteomes" id="UP000321234"/>
    </source>
</evidence>
<keyword evidence="1" id="KW-0472">Membrane</keyword>
<dbReference type="RefSeq" id="WP_139713832.1">
    <property type="nucleotide sequence ID" value="NZ_VKAC01000014.1"/>
</dbReference>
<accession>A0A5C8Z6C9</accession>
<evidence type="ECO:0000313" key="2">
    <source>
        <dbReference type="EMBL" id="TXR52490.1"/>
    </source>
</evidence>
<dbReference type="AlphaFoldDB" id="A0A5C8Z6C9"/>
<organism evidence="2 3">
    <name type="scientific">Quadrisphaera setariae</name>
    <dbReference type="NCBI Taxonomy" id="2593304"/>
    <lineage>
        <taxon>Bacteria</taxon>
        <taxon>Bacillati</taxon>
        <taxon>Actinomycetota</taxon>
        <taxon>Actinomycetes</taxon>
        <taxon>Kineosporiales</taxon>
        <taxon>Kineosporiaceae</taxon>
        <taxon>Quadrisphaera</taxon>
    </lineage>
</organism>
<comment type="caution">
    <text evidence="2">The sequence shown here is derived from an EMBL/GenBank/DDBJ whole genome shotgun (WGS) entry which is preliminary data.</text>
</comment>
<reference evidence="2 3" key="1">
    <citation type="submission" date="2019-07" db="EMBL/GenBank/DDBJ databases">
        <title>Quadrisphaera sp. strain DD2A genome sequencing and assembly.</title>
        <authorList>
            <person name="Kim I."/>
        </authorList>
    </citation>
    <scope>NUCLEOTIDE SEQUENCE [LARGE SCALE GENOMIC DNA]</scope>
    <source>
        <strain evidence="2 3">DD2A</strain>
    </source>
</reference>
<keyword evidence="1" id="KW-0812">Transmembrane</keyword>
<dbReference type="Proteomes" id="UP000321234">
    <property type="component" value="Unassembled WGS sequence"/>
</dbReference>
<feature type="transmembrane region" description="Helical" evidence="1">
    <location>
        <begin position="45"/>
        <end position="67"/>
    </location>
</feature>
<keyword evidence="3" id="KW-1185">Reference proteome</keyword>
<protein>
    <submittedName>
        <fullName evidence="2">Uncharacterized protein</fullName>
    </submittedName>
</protein>
<sequence length="91" mass="9260">MAARTLALTADIRCLLAGVAALLAGGLAFVLVALLAVILPAVSGAWLALPCAVMLMGVGAAGAWLIFGEGARRFDAAVVVDQDWHWGSASR</sequence>
<keyword evidence="1" id="KW-1133">Transmembrane helix</keyword>
<feature type="transmembrane region" description="Helical" evidence="1">
    <location>
        <begin position="12"/>
        <end position="39"/>
    </location>
</feature>
<gene>
    <name evidence="2" type="ORF">FMM08_20070</name>
</gene>
<evidence type="ECO:0000256" key="1">
    <source>
        <dbReference type="SAM" id="Phobius"/>
    </source>
</evidence>
<dbReference type="EMBL" id="VKAC01000014">
    <property type="protein sequence ID" value="TXR52490.1"/>
    <property type="molecule type" value="Genomic_DNA"/>
</dbReference>
<proteinExistence type="predicted"/>